<keyword evidence="2" id="KW-0808">Transferase</keyword>
<gene>
    <name evidence="2" type="ORF">BEN51_08735</name>
</gene>
<sequence>MDELKKFINQIVQEELIKIVISNKKNKEEKYNKINILLKINNNGKKYYQVEKFTDKQVFHENIDLESLEEKINEYLVNYKQLSAWSADTSFDLKISKKGKIFLGKKKSNNEKLKNTSHNKEKNYILKEGMIIEPLIDLGIFTKEGKVVNSKYDKYKQINRFLEIIDDEIKKSNYKDLTILDFGCGKSYLTFVLYYYFVKIKNINVKMIGLDLKEDVINKCNEIAKRYNYDNIHFELGDINGYKYNNKVDMVITLHACDTATDYALYNAVKWNTRMIFSVPCCQHELNSQMKAKNLSILNRYGIIQERTAALMTDAIRGNLLEACGYKTQLLEFIDIAHSPKNILIRASKANISEEKKKKAIEEVNAIIKEFNFKQTLMELLKKDNFI</sequence>
<organism evidence="2 3">
    <name type="scientific">Clostridium isatidis</name>
    <dbReference type="NCBI Taxonomy" id="182773"/>
    <lineage>
        <taxon>Bacteria</taxon>
        <taxon>Bacillati</taxon>
        <taxon>Bacillota</taxon>
        <taxon>Clostridia</taxon>
        <taxon>Eubacteriales</taxon>
        <taxon>Clostridiaceae</taxon>
        <taxon>Clostridium</taxon>
    </lineage>
</organism>
<dbReference type="GO" id="GO:0032259">
    <property type="term" value="P:methylation"/>
    <property type="evidence" value="ECO:0007669"/>
    <property type="project" value="UniProtKB-KW"/>
</dbReference>
<reference evidence="2 3" key="1">
    <citation type="submission" date="2016-08" db="EMBL/GenBank/DDBJ databases">
        <title>Complete Genome Sequence Of The Indigo Reducing Clostridium isatidis DSM15098.</title>
        <authorList>
            <person name="Little G.T."/>
            <person name="Minton N.P."/>
        </authorList>
    </citation>
    <scope>NUCLEOTIDE SEQUENCE [LARGE SCALE GENOMIC DNA]</scope>
    <source>
        <strain evidence="2 3">DSM 15098</strain>
    </source>
</reference>
<evidence type="ECO:0000313" key="3">
    <source>
        <dbReference type="Proteomes" id="UP000264883"/>
    </source>
</evidence>
<dbReference type="Pfam" id="PF13679">
    <property type="entry name" value="Methyltransf_32"/>
    <property type="match status" value="1"/>
</dbReference>
<proteinExistence type="predicted"/>
<evidence type="ECO:0000259" key="1">
    <source>
        <dbReference type="Pfam" id="PF13679"/>
    </source>
</evidence>
<accession>A0A343JDF6</accession>
<feature type="domain" description="Methyltransferase" evidence="1">
    <location>
        <begin position="153"/>
        <end position="289"/>
    </location>
</feature>
<dbReference type="PANTHER" id="PTHR13369">
    <property type="match status" value="1"/>
</dbReference>
<evidence type="ECO:0000313" key="2">
    <source>
        <dbReference type="EMBL" id="ASW43564.1"/>
    </source>
</evidence>
<dbReference type="SUPFAM" id="SSF53335">
    <property type="entry name" value="S-adenosyl-L-methionine-dependent methyltransferases"/>
    <property type="match status" value="1"/>
</dbReference>
<dbReference type="InterPro" id="IPR025714">
    <property type="entry name" value="Methyltranfer_dom"/>
</dbReference>
<dbReference type="Gene3D" id="3.40.50.150">
    <property type="entry name" value="Vaccinia Virus protein VP39"/>
    <property type="match status" value="1"/>
</dbReference>
<dbReference type="PANTHER" id="PTHR13369:SF3">
    <property type="entry name" value="METHYLTRANSFERASE DOMAIN-CONTAINING PROTEIN"/>
    <property type="match status" value="1"/>
</dbReference>
<dbReference type="AlphaFoldDB" id="A0A343JDF6"/>
<dbReference type="InterPro" id="IPR029063">
    <property type="entry name" value="SAM-dependent_MTases_sf"/>
</dbReference>
<dbReference type="Proteomes" id="UP000264883">
    <property type="component" value="Chromosome"/>
</dbReference>
<protein>
    <submittedName>
        <fullName evidence="2">Methyltransferase</fullName>
    </submittedName>
</protein>
<dbReference type="GO" id="GO:0008168">
    <property type="term" value="F:methyltransferase activity"/>
    <property type="evidence" value="ECO:0007669"/>
    <property type="project" value="UniProtKB-KW"/>
</dbReference>
<keyword evidence="2" id="KW-0489">Methyltransferase</keyword>
<name>A0A343JDF6_9CLOT</name>
<dbReference type="EMBL" id="CP016786">
    <property type="protein sequence ID" value="ASW43564.1"/>
    <property type="molecule type" value="Genomic_DNA"/>
</dbReference>
<keyword evidence="3" id="KW-1185">Reference proteome</keyword>
<dbReference type="KEGG" id="cia:BEN51_08735"/>
<dbReference type="OrthoDB" id="5502211at2"/>
<dbReference type="CDD" id="cd02440">
    <property type="entry name" value="AdoMet_MTases"/>
    <property type="match status" value="1"/>
</dbReference>
<dbReference type="RefSeq" id="WP_119865697.1">
    <property type="nucleotide sequence ID" value="NZ_CP016786.1"/>
</dbReference>
<dbReference type="GO" id="GO:0005737">
    <property type="term" value="C:cytoplasm"/>
    <property type="evidence" value="ECO:0007669"/>
    <property type="project" value="TreeGrafter"/>
</dbReference>